<dbReference type="Proteomes" id="UP001213681">
    <property type="component" value="Unassembled WGS sequence"/>
</dbReference>
<dbReference type="EMBL" id="JAPVEA010000009">
    <property type="protein sequence ID" value="KAJ5433660.1"/>
    <property type="molecule type" value="Genomic_DNA"/>
</dbReference>
<name>A0AAD6BXA3_9EURO</name>
<dbReference type="AlphaFoldDB" id="A0AAD6BXA3"/>
<dbReference type="RefSeq" id="XP_056760951.1">
    <property type="nucleotide sequence ID" value="XM_056916197.1"/>
</dbReference>
<protein>
    <submittedName>
        <fullName evidence="1">Uncharacterized protein</fullName>
    </submittedName>
</protein>
<comment type="caution">
    <text evidence="1">The sequence shown here is derived from an EMBL/GenBank/DDBJ whole genome shotgun (WGS) entry which is preliminary data.</text>
</comment>
<accession>A0AAD6BXA3</accession>
<reference evidence="1" key="1">
    <citation type="submission" date="2022-12" db="EMBL/GenBank/DDBJ databases">
        <authorList>
            <person name="Petersen C."/>
        </authorList>
    </citation>
    <scope>NUCLEOTIDE SEQUENCE</scope>
    <source>
        <strain evidence="1">IBT 16125</strain>
    </source>
</reference>
<sequence>MLEGYWEERLAPRLVIFSNSQPALRALYYLRIRGNKATNKVAKRAALRTTREADDTFIVLVAAVKRREQSWQKQTTSPYAIARPTKRLIEQLIKKVLDYVQAGLPYEGIWLRLTVQRLTGVYAIKGLVNLRDHPIATGVEEPEELAALEEPGGPGDA</sequence>
<organism evidence="1 2">
    <name type="scientific">Penicillium daleae</name>
    <dbReference type="NCBI Taxonomy" id="63821"/>
    <lineage>
        <taxon>Eukaryota</taxon>
        <taxon>Fungi</taxon>
        <taxon>Dikarya</taxon>
        <taxon>Ascomycota</taxon>
        <taxon>Pezizomycotina</taxon>
        <taxon>Eurotiomycetes</taxon>
        <taxon>Eurotiomycetidae</taxon>
        <taxon>Eurotiales</taxon>
        <taxon>Aspergillaceae</taxon>
        <taxon>Penicillium</taxon>
    </lineage>
</organism>
<gene>
    <name evidence="1" type="ORF">N7458_012816</name>
</gene>
<evidence type="ECO:0000313" key="2">
    <source>
        <dbReference type="Proteomes" id="UP001213681"/>
    </source>
</evidence>
<dbReference type="GeneID" id="81606440"/>
<evidence type="ECO:0000313" key="1">
    <source>
        <dbReference type="EMBL" id="KAJ5433660.1"/>
    </source>
</evidence>
<reference evidence="1" key="2">
    <citation type="journal article" date="2023" name="IMA Fungus">
        <title>Comparative genomic study of the Penicillium genus elucidates a diverse pangenome and 15 lateral gene transfer events.</title>
        <authorList>
            <person name="Petersen C."/>
            <person name="Sorensen T."/>
            <person name="Nielsen M.R."/>
            <person name="Sondergaard T.E."/>
            <person name="Sorensen J.L."/>
            <person name="Fitzpatrick D.A."/>
            <person name="Frisvad J.C."/>
            <person name="Nielsen K.L."/>
        </authorList>
    </citation>
    <scope>NUCLEOTIDE SEQUENCE</scope>
    <source>
        <strain evidence="1">IBT 16125</strain>
    </source>
</reference>
<proteinExistence type="predicted"/>
<keyword evidence="2" id="KW-1185">Reference proteome</keyword>